<evidence type="ECO:0000313" key="9">
    <source>
        <dbReference type="EMBL" id="WJZ80083.1"/>
    </source>
</evidence>
<keyword evidence="3" id="KW-0964">Secreted</keyword>
<evidence type="ECO:0000256" key="2">
    <source>
        <dbReference type="ARBA" id="ARBA00009178"/>
    </source>
</evidence>
<dbReference type="Proteomes" id="UP001227230">
    <property type="component" value="Chromosome 1"/>
</dbReference>
<feature type="region of interest" description="Disordered" evidence="7">
    <location>
        <begin position="91"/>
        <end position="110"/>
    </location>
</feature>
<feature type="chain" id="PRO_5045072643" description="Protein RALF-like 32" evidence="8">
    <location>
        <begin position="25"/>
        <end position="110"/>
    </location>
</feature>
<dbReference type="EMBL" id="CP126648">
    <property type="protein sequence ID" value="WJZ80083.1"/>
    <property type="molecule type" value="Genomic_DNA"/>
</dbReference>
<evidence type="ECO:0000256" key="7">
    <source>
        <dbReference type="SAM" id="MobiDB-lite"/>
    </source>
</evidence>
<protein>
    <recommendedName>
        <fullName evidence="11">Protein RALF-like 32</fullName>
    </recommendedName>
</protein>
<name>A0ABY9BBC1_VITVI</name>
<dbReference type="InterPro" id="IPR008801">
    <property type="entry name" value="RALF"/>
</dbReference>
<organism evidence="9 10">
    <name type="scientific">Vitis vinifera</name>
    <name type="common">Grape</name>
    <dbReference type="NCBI Taxonomy" id="29760"/>
    <lineage>
        <taxon>Eukaryota</taxon>
        <taxon>Viridiplantae</taxon>
        <taxon>Streptophyta</taxon>
        <taxon>Embryophyta</taxon>
        <taxon>Tracheophyta</taxon>
        <taxon>Spermatophyta</taxon>
        <taxon>Magnoliopsida</taxon>
        <taxon>eudicotyledons</taxon>
        <taxon>Gunneridae</taxon>
        <taxon>Pentapetalae</taxon>
        <taxon>rosids</taxon>
        <taxon>Vitales</taxon>
        <taxon>Vitaceae</taxon>
        <taxon>Viteae</taxon>
        <taxon>Vitis</taxon>
    </lineage>
</organism>
<dbReference type="PANTHER" id="PTHR33136">
    <property type="entry name" value="RAPID ALKALINIZATION FACTOR-LIKE"/>
    <property type="match status" value="1"/>
</dbReference>
<sequence>MRMRLREGFCVLMILIASIHVVASQMTHHKKCLEATIAECFTGEELFMESEVSYRFLAEARVKSISYGALTPDKGICKGSTPAYSSCLPGPNKGSDRGCKSTYRCRSGSR</sequence>
<evidence type="ECO:0000256" key="5">
    <source>
        <dbReference type="ARBA" id="ARBA00022729"/>
    </source>
</evidence>
<reference evidence="9 10" key="1">
    <citation type="journal article" date="2023" name="Hortic Res">
        <title>The complete reference genome for grapevine (Vitis vinifera L.) genetics and breeding.</title>
        <authorList>
            <person name="Shi X."/>
            <person name="Cao S."/>
            <person name="Wang X."/>
            <person name="Huang S."/>
            <person name="Wang Y."/>
            <person name="Liu Z."/>
            <person name="Liu W."/>
            <person name="Leng X."/>
            <person name="Peng Y."/>
            <person name="Wang N."/>
            <person name="Wang Y."/>
            <person name="Ma Z."/>
            <person name="Xu X."/>
            <person name="Zhang F."/>
            <person name="Xue H."/>
            <person name="Zhong H."/>
            <person name="Wang Y."/>
            <person name="Zhang K."/>
            <person name="Velt A."/>
            <person name="Avia K."/>
            <person name="Holtgrawe D."/>
            <person name="Grimplet J."/>
            <person name="Matus J.T."/>
            <person name="Ware D."/>
            <person name="Wu X."/>
            <person name="Wang H."/>
            <person name="Liu C."/>
            <person name="Fang Y."/>
            <person name="Rustenholz C."/>
            <person name="Cheng Z."/>
            <person name="Xiao H."/>
            <person name="Zhou Y."/>
        </authorList>
    </citation>
    <scope>NUCLEOTIDE SEQUENCE [LARGE SCALE GENOMIC DNA]</scope>
    <source>
        <strain evidence="10">cv. Pinot noir / PN40024</strain>
        <tissue evidence="9">Leaf</tissue>
    </source>
</reference>
<evidence type="ECO:0000313" key="10">
    <source>
        <dbReference type="Proteomes" id="UP001227230"/>
    </source>
</evidence>
<evidence type="ECO:0000256" key="4">
    <source>
        <dbReference type="ARBA" id="ARBA00022702"/>
    </source>
</evidence>
<evidence type="ECO:0000256" key="3">
    <source>
        <dbReference type="ARBA" id="ARBA00022525"/>
    </source>
</evidence>
<evidence type="ECO:0000256" key="1">
    <source>
        <dbReference type="ARBA" id="ARBA00004613"/>
    </source>
</evidence>
<keyword evidence="10" id="KW-1185">Reference proteome</keyword>
<evidence type="ECO:0000256" key="6">
    <source>
        <dbReference type="ARBA" id="ARBA00023157"/>
    </source>
</evidence>
<evidence type="ECO:0008006" key="11">
    <source>
        <dbReference type="Google" id="ProtNLM"/>
    </source>
</evidence>
<dbReference type="Pfam" id="PF05498">
    <property type="entry name" value="RALF"/>
    <property type="match status" value="1"/>
</dbReference>
<gene>
    <name evidence="9" type="ORF">VitviT2T_000025</name>
</gene>
<keyword evidence="4" id="KW-0372">Hormone</keyword>
<feature type="signal peptide" evidence="8">
    <location>
        <begin position="1"/>
        <end position="24"/>
    </location>
</feature>
<dbReference type="PANTHER" id="PTHR33136:SF4">
    <property type="entry name" value="PROTEIN RALF-LIKE 32"/>
    <property type="match status" value="1"/>
</dbReference>
<comment type="subcellular location">
    <subcellularLocation>
        <location evidence="1">Secreted</location>
    </subcellularLocation>
</comment>
<keyword evidence="6" id="KW-1015">Disulfide bond</keyword>
<proteinExistence type="inferred from homology"/>
<evidence type="ECO:0000256" key="8">
    <source>
        <dbReference type="SAM" id="SignalP"/>
    </source>
</evidence>
<accession>A0ABY9BBC1</accession>
<comment type="similarity">
    <text evidence="2">Belongs to the plant rapid alkalinization factor (RALF) family.</text>
</comment>
<keyword evidence="5 8" id="KW-0732">Signal</keyword>